<evidence type="ECO:0000256" key="2">
    <source>
        <dbReference type="ARBA" id="ARBA00011900"/>
    </source>
</evidence>
<keyword evidence="3" id="KW-0489">Methyltransferase</keyword>
<name>A0A317ET78_9SPHI</name>
<gene>
    <name evidence="10" type="ORF">DHW03_00940</name>
</gene>
<dbReference type="GO" id="GO:0032259">
    <property type="term" value="P:methylation"/>
    <property type="evidence" value="ECO:0007669"/>
    <property type="project" value="UniProtKB-KW"/>
</dbReference>
<dbReference type="OrthoDB" id="9814572at2"/>
<evidence type="ECO:0000256" key="1">
    <source>
        <dbReference type="ARBA" id="ARBA00006594"/>
    </source>
</evidence>
<accession>A0A317ET78</accession>
<keyword evidence="4" id="KW-0808">Transferase</keyword>
<dbReference type="Pfam" id="PF02384">
    <property type="entry name" value="N6_Mtase"/>
    <property type="match status" value="1"/>
</dbReference>
<comment type="caution">
    <text evidence="10">The sequence shown here is derived from an EMBL/GenBank/DDBJ whole genome shotgun (WGS) entry which is preliminary data.</text>
</comment>
<dbReference type="InterPro" id="IPR038333">
    <property type="entry name" value="T1MK-like_N_sf"/>
</dbReference>
<dbReference type="PANTHER" id="PTHR42933">
    <property type="entry name" value="SLR6095 PROTEIN"/>
    <property type="match status" value="1"/>
</dbReference>
<dbReference type="GO" id="GO:0004519">
    <property type="term" value="F:endonuclease activity"/>
    <property type="evidence" value="ECO:0007669"/>
    <property type="project" value="UniProtKB-KW"/>
</dbReference>
<keyword evidence="10" id="KW-0255">Endonuclease</keyword>
<dbReference type="GO" id="GO:0009307">
    <property type="term" value="P:DNA restriction-modification system"/>
    <property type="evidence" value="ECO:0007669"/>
    <property type="project" value="UniProtKB-KW"/>
</dbReference>
<feature type="domain" description="N6 adenine-specific DNA methyltransferase N-terminal" evidence="9">
    <location>
        <begin position="5"/>
        <end position="41"/>
    </location>
</feature>
<evidence type="ECO:0000313" key="11">
    <source>
        <dbReference type="Proteomes" id="UP000245379"/>
    </source>
</evidence>
<evidence type="ECO:0000313" key="10">
    <source>
        <dbReference type="EMBL" id="PWS28456.1"/>
    </source>
</evidence>
<evidence type="ECO:0000256" key="6">
    <source>
        <dbReference type="ARBA" id="ARBA00022747"/>
    </source>
</evidence>
<keyword evidence="11" id="KW-1185">Reference proteome</keyword>
<dbReference type="EC" id="2.1.1.72" evidence="2"/>
<keyword evidence="5" id="KW-0949">S-adenosyl-L-methionine</keyword>
<keyword evidence="10" id="KW-0378">Hydrolase</keyword>
<dbReference type="GO" id="GO:0008170">
    <property type="term" value="F:N-methyltransferase activity"/>
    <property type="evidence" value="ECO:0007669"/>
    <property type="project" value="InterPro"/>
</dbReference>
<dbReference type="InterPro" id="IPR051537">
    <property type="entry name" value="DNA_Adenine_Mtase"/>
</dbReference>
<dbReference type="RefSeq" id="WP_109923887.1">
    <property type="nucleotide sequence ID" value="NZ_QGNZ01000001.1"/>
</dbReference>
<feature type="domain" description="DNA methylase adenine-specific" evidence="8">
    <location>
        <begin position="113"/>
        <end position="428"/>
    </location>
</feature>
<evidence type="ECO:0000256" key="4">
    <source>
        <dbReference type="ARBA" id="ARBA00022679"/>
    </source>
</evidence>
<dbReference type="PANTHER" id="PTHR42933:SF4">
    <property type="entry name" value="TYPE I RESTRICTION ENZYME ECOKI METHYLASE SUBUNIT"/>
    <property type="match status" value="1"/>
</dbReference>
<proteinExistence type="inferred from homology"/>
<dbReference type="Gene3D" id="1.20.1260.30">
    <property type="match status" value="1"/>
</dbReference>
<evidence type="ECO:0000259" key="9">
    <source>
        <dbReference type="Pfam" id="PF12161"/>
    </source>
</evidence>
<comment type="catalytic activity">
    <reaction evidence="7">
        <text>a 2'-deoxyadenosine in DNA + S-adenosyl-L-methionine = an N(6)-methyl-2'-deoxyadenosine in DNA + S-adenosyl-L-homocysteine + H(+)</text>
        <dbReference type="Rhea" id="RHEA:15197"/>
        <dbReference type="Rhea" id="RHEA-COMP:12418"/>
        <dbReference type="Rhea" id="RHEA-COMP:12419"/>
        <dbReference type="ChEBI" id="CHEBI:15378"/>
        <dbReference type="ChEBI" id="CHEBI:57856"/>
        <dbReference type="ChEBI" id="CHEBI:59789"/>
        <dbReference type="ChEBI" id="CHEBI:90615"/>
        <dbReference type="ChEBI" id="CHEBI:90616"/>
        <dbReference type="EC" id="2.1.1.72"/>
    </reaction>
</comment>
<dbReference type="AlphaFoldDB" id="A0A317ET78"/>
<protein>
    <recommendedName>
        <fullName evidence="2">site-specific DNA-methyltransferase (adenine-specific)</fullName>
        <ecNumber evidence="2">2.1.1.72</ecNumber>
    </recommendedName>
</protein>
<evidence type="ECO:0000256" key="5">
    <source>
        <dbReference type="ARBA" id="ARBA00022691"/>
    </source>
</evidence>
<dbReference type="EMBL" id="QGNZ01000001">
    <property type="protein sequence ID" value="PWS28456.1"/>
    <property type="molecule type" value="Genomic_DNA"/>
</dbReference>
<dbReference type="GO" id="GO:0009007">
    <property type="term" value="F:site-specific DNA-methyltransferase (adenine-specific) activity"/>
    <property type="evidence" value="ECO:0007669"/>
    <property type="project" value="UniProtKB-EC"/>
</dbReference>
<dbReference type="InterPro" id="IPR003356">
    <property type="entry name" value="DNA_methylase_A-5"/>
</dbReference>
<evidence type="ECO:0000256" key="7">
    <source>
        <dbReference type="ARBA" id="ARBA00047942"/>
    </source>
</evidence>
<evidence type="ECO:0000256" key="3">
    <source>
        <dbReference type="ARBA" id="ARBA00022603"/>
    </source>
</evidence>
<dbReference type="GO" id="GO:0003677">
    <property type="term" value="F:DNA binding"/>
    <property type="evidence" value="ECO:0007669"/>
    <property type="project" value="InterPro"/>
</dbReference>
<keyword evidence="6" id="KW-0680">Restriction system</keyword>
<dbReference type="InterPro" id="IPR022749">
    <property type="entry name" value="D12N6_MeTrfase_N"/>
</dbReference>
<dbReference type="InterPro" id="IPR029063">
    <property type="entry name" value="SAM-dependent_MTases_sf"/>
</dbReference>
<dbReference type="Pfam" id="PF12161">
    <property type="entry name" value="HsdM_N"/>
    <property type="match status" value="1"/>
</dbReference>
<comment type="similarity">
    <text evidence="1">Belongs to the N(4)/N(6)-methyltransferase family.</text>
</comment>
<keyword evidence="10" id="KW-0540">Nuclease</keyword>
<dbReference type="Proteomes" id="UP000245379">
    <property type="component" value="Unassembled WGS sequence"/>
</dbReference>
<reference evidence="10 11" key="1">
    <citation type="submission" date="2018-05" db="EMBL/GenBank/DDBJ databases">
        <title>Pedobacter paludis sp. nov., isolated from wetland soil.</title>
        <authorList>
            <person name="Zhang Y."/>
            <person name="Wang G."/>
        </authorList>
    </citation>
    <scope>NUCLEOTIDE SEQUENCE [LARGE SCALE GENOMIC DNA]</scope>
    <source>
        <strain evidence="10 11">KCTC22721</strain>
    </source>
</reference>
<evidence type="ECO:0000259" key="8">
    <source>
        <dbReference type="Pfam" id="PF02384"/>
    </source>
</evidence>
<dbReference type="Gene3D" id="3.40.50.150">
    <property type="entry name" value="Vaccinia Virus protein VP39"/>
    <property type="match status" value="1"/>
</dbReference>
<organism evidence="10 11">
    <name type="scientific">Pedobacter yonginense</name>
    <dbReference type="NCBI Taxonomy" id="651869"/>
    <lineage>
        <taxon>Bacteria</taxon>
        <taxon>Pseudomonadati</taxon>
        <taxon>Bacteroidota</taxon>
        <taxon>Sphingobacteriia</taxon>
        <taxon>Sphingobacteriales</taxon>
        <taxon>Sphingobacteriaceae</taxon>
        <taxon>Pedobacter</taxon>
    </lineage>
</organism>
<dbReference type="PRINTS" id="PR00507">
    <property type="entry name" value="N12N6MTFRASE"/>
</dbReference>
<sequence length="463" mass="52474">MSDIVNKLWGFCHTLRHDGVDSGDYIEQLTYLLFLKMAEEKGVSVPNSCRWITLKDLSGEALMDHYVSMLKELKEQDGILGDIFSQPIPRINNSKNLKKLIQLIDEENWTDLDIDVQGAAFEGLLEKAASEGKKGAGQYFTPREVIKSIVNVMKPNPIGIDDFKISDPACGTGGFLIVAYEWLLDNFAIDKLSSKEKIKLRTQTYTGQELVNRPQRLALMNLFLHGVEPLITLGDTIYGTDNIIRDQLSCVLTNPPFGTKGSSEVPQRTDFIVKTSNKQLNFVQYVQHSLKNEGRAAMVLPDNCLFDDKASEVLKDLMCSCNLHTILKLPDGTFSPYAQGVKANVIFFQKGVPTDEVWIYDARTNVPSITKRGRPLSKEQFVEFERCFGEDENGKSNRQENARFKRFPIEEIIRGNYKLNFSWDVDVKSTVNKPKNSEKIISEAISELESIVEEFKELFQFVK</sequence>
<dbReference type="SUPFAM" id="SSF53335">
    <property type="entry name" value="S-adenosyl-L-methionine-dependent methyltransferases"/>
    <property type="match status" value="1"/>
</dbReference>